<comment type="caution">
    <text evidence="2">The sequence shown here is derived from an EMBL/GenBank/DDBJ whole genome shotgun (WGS) entry which is preliminary data.</text>
</comment>
<accession>A0AAD7EWZ9</accession>
<gene>
    <name evidence="2" type="ORF">DFH08DRAFT_464288</name>
</gene>
<dbReference type="AlphaFoldDB" id="A0AAD7EWZ9"/>
<evidence type="ECO:0000313" key="2">
    <source>
        <dbReference type="EMBL" id="KAJ7356745.1"/>
    </source>
</evidence>
<dbReference type="Gene3D" id="3.80.10.10">
    <property type="entry name" value="Ribonuclease Inhibitor"/>
    <property type="match status" value="1"/>
</dbReference>
<evidence type="ECO:0000256" key="1">
    <source>
        <dbReference type="SAM" id="MobiDB-lite"/>
    </source>
</evidence>
<evidence type="ECO:0008006" key="4">
    <source>
        <dbReference type="Google" id="ProtNLM"/>
    </source>
</evidence>
<feature type="region of interest" description="Disordered" evidence="1">
    <location>
        <begin position="256"/>
        <end position="277"/>
    </location>
</feature>
<proteinExistence type="predicted"/>
<dbReference type="Proteomes" id="UP001218218">
    <property type="component" value="Unassembled WGS sequence"/>
</dbReference>
<dbReference type="EMBL" id="JARIHO010000008">
    <property type="protein sequence ID" value="KAJ7356745.1"/>
    <property type="molecule type" value="Genomic_DNA"/>
</dbReference>
<protein>
    <recommendedName>
        <fullName evidence="4">F-box domain-containing protein</fullName>
    </recommendedName>
</protein>
<sequence>MSALPVEIWTQIHAFACTDDGSAGRALSLVSKDWRIISAPFKLQSIALVGAKPILRFLCILETTKESLRNVQSLFIGCPNLRLVSRSCSRLDLADEHSRGLAFTDRLFPELGITPHTHTVEINTDAIQQAVVRILGRTAGTLRVLHTHLTFLERPGPLYPIPLRHLRVLVLHGPFRCPPRISSASASTLPNLRRLRFAPPPTSPHRGAVLLRTVAAAAPRLSHLCISHTACTRKELECALEDTDLRNLTRLIMEMSTSRRSRSPSPPGNAAASGSEHAKLMRLAQNDGRVRIVREKRWWIDVQAALIEWEEVDELRWDDREKWGTND</sequence>
<organism evidence="2 3">
    <name type="scientific">Mycena albidolilacea</name>
    <dbReference type="NCBI Taxonomy" id="1033008"/>
    <lineage>
        <taxon>Eukaryota</taxon>
        <taxon>Fungi</taxon>
        <taxon>Dikarya</taxon>
        <taxon>Basidiomycota</taxon>
        <taxon>Agaricomycotina</taxon>
        <taxon>Agaricomycetes</taxon>
        <taxon>Agaricomycetidae</taxon>
        <taxon>Agaricales</taxon>
        <taxon>Marasmiineae</taxon>
        <taxon>Mycenaceae</taxon>
        <taxon>Mycena</taxon>
    </lineage>
</organism>
<name>A0AAD7EWZ9_9AGAR</name>
<evidence type="ECO:0000313" key="3">
    <source>
        <dbReference type="Proteomes" id="UP001218218"/>
    </source>
</evidence>
<keyword evidence="3" id="KW-1185">Reference proteome</keyword>
<reference evidence="2" key="1">
    <citation type="submission" date="2023-03" db="EMBL/GenBank/DDBJ databases">
        <title>Massive genome expansion in bonnet fungi (Mycena s.s.) driven by repeated elements and novel gene families across ecological guilds.</title>
        <authorList>
            <consortium name="Lawrence Berkeley National Laboratory"/>
            <person name="Harder C.B."/>
            <person name="Miyauchi S."/>
            <person name="Viragh M."/>
            <person name="Kuo A."/>
            <person name="Thoen E."/>
            <person name="Andreopoulos B."/>
            <person name="Lu D."/>
            <person name="Skrede I."/>
            <person name="Drula E."/>
            <person name="Henrissat B."/>
            <person name="Morin E."/>
            <person name="Kohler A."/>
            <person name="Barry K."/>
            <person name="LaButti K."/>
            <person name="Morin E."/>
            <person name="Salamov A."/>
            <person name="Lipzen A."/>
            <person name="Mereny Z."/>
            <person name="Hegedus B."/>
            <person name="Baldrian P."/>
            <person name="Stursova M."/>
            <person name="Weitz H."/>
            <person name="Taylor A."/>
            <person name="Grigoriev I.V."/>
            <person name="Nagy L.G."/>
            <person name="Martin F."/>
            <person name="Kauserud H."/>
        </authorList>
    </citation>
    <scope>NUCLEOTIDE SEQUENCE</scope>
    <source>
        <strain evidence="2">CBHHK002</strain>
    </source>
</reference>
<dbReference type="InterPro" id="IPR032675">
    <property type="entry name" value="LRR_dom_sf"/>
</dbReference>